<keyword evidence="4" id="KW-0328">Glycosyltransferase</keyword>
<evidence type="ECO:0000256" key="8">
    <source>
        <dbReference type="ARBA" id="ARBA00023136"/>
    </source>
</evidence>
<keyword evidence="11" id="KW-1185">Reference proteome</keyword>
<organism evidence="10 11">
    <name type="scientific">Methylobacterium cerastii</name>
    <dbReference type="NCBI Taxonomy" id="932741"/>
    <lineage>
        <taxon>Bacteria</taxon>
        <taxon>Pseudomonadati</taxon>
        <taxon>Pseudomonadota</taxon>
        <taxon>Alphaproteobacteria</taxon>
        <taxon>Hyphomicrobiales</taxon>
        <taxon>Methylobacteriaceae</taxon>
        <taxon>Methylobacterium</taxon>
    </lineage>
</organism>
<dbReference type="Pfam" id="PF13506">
    <property type="entry name" value="Glyco_transf_21"/>
    <property type="match status" value="1"/>
</dbReference>
<evidence type="ECO:0000256" key="5">
    <source>
        <dbReference type="ARBA" id="ARBA00022679"/>
    </source>
</evidence>
<dbReference type="Gene3D" id="3.90.550.10">
    <property type="entry name" value="Spore Coat Polysaccharide Biosynthesis Protein SpsA, Chain A"/>
    <property type="match status" value="1"/>
</dbReference>
<comment type="pathway">
    <text evidence="2">Lipid metabolism; sphingolipid metabolism.</text>
</comment>
<evidence type="ECO:0000256" key="1">
    <source>
        <dbReference type="ARBA" id="ARBA00004141"/>
    </source>
</evidence>
<evidence type="ECO:0000256" key="6">
    <source>
        <dbReference type="ARBA" id="ARBA00022692"/>
    </source>
</evidence>
<dbReference type="InterPro" id="IPR029044">
    <property type="entry name" value="Nucleotide-diphossugar_trans"/>
</dbReference>
<name>A0ABQ4QJJ1_9HYPH</name>
<reference evidence="10 11" key="1">
    <citation type="journal article" date="2021" name="Front. Microbiol.">
        <title>Comprehensive Comparative Genomics and Phenotyping of Methylobacterium Species.</title>
        <authorList>
            <person name="Alessa O."/>
            <person name="Ogura Y."/>
            <person name="Fujitani Y."/>
            <person name="Takami H."/>
            <person name="Hayashi T."/>
            <person name="Sahin N."/>
            <person name="Tani A."/>
        </authorList>
    </citation>
    <scope>NUCLEOTIDE SEQUENCE [LARGE SCALE GENOMIC DNA]</scope>
    <source>
        <strain evidence="10 11">DSM 23679</strain>
    </source>
</reference>
<accession>A0ABQ4QJJ1</accession>
<dbReference type="CDD" id="cd02520">
    <property type="entry name" value="Glucosylceramide_synthase"/>
    <property type="match status" value="1"/>
</dbReference>
<comment type="caution">
    <text evidence="10">The sequence shown here is derived from an EMBL/GenBank/DDBJ whole genome shotgun (WGS) entry which is preliminary data.</text>
</comment>
<evidence type="ECO:0000256" key="2">
    <source>
        <dbReference type="ARBA" id="ARBA00004760"/>
    </source>
</evidence>
<evidence type="ECO:0000313" key="11">
    <source>
        <dbReference type="Proteomes" id="UP001055117"/>
    </source>
</evidence>
<dbReference type="EMBL" id="BPQG01000051">
    <property type="protein sequence ID" value="GJD45421.1"/>
    <property type="molecule type" value="Genomic_DNA"/>
</dbReference>
<dbReference type="SUPFAM" id="SSF53448">
    <property type="entry name" value="Nucleotide-diphospho-sugar transferases"/>
    <property type="match status" value="1"/>
</dbReference>
<dbReference type="InterPro" id="IPR025993">
    <property type="entry name" value="Ceramide_glucosylTrfase"/>
</dbReference>
<dbReference type="PANTHER" id="PTHR12726">
    <property type="entry name" value="CERAMIDE GLUCOSYLTRANSFERASE"/>
    <property type="match status" value="1"/>
</dbReference>
<keyword evidence="7 9" id="KW-1133">Transmembrane helix</keyword>
<feature type="transmembrane region" description="Helical" evidence="9">
    <location>
        <begin position="282"/>
        <end position="302"/>
    </location>
</feature>
<evidence type="ECO:0000256" key="4">
    <source>
        <dbReference type="ARBA" id="ARBA00022676"/>
    </source>
</evidence>
<evidence type="ECO:0000256" key="3">
    <source>
        <dbReference type="ARBA" id="ARBA00004991"/>
    </source>
</evidence>
<keyword evidence="6 9" id="KW-0812">Transmembrane</keyword>
<comment type="subcellular location">
    <subcellularLocation>
        <location evidence="1">Membrane</location>
        <topology evidence="1">Multi-pass membrane protein</topology>
    </subcellularLocation>
</comment>
<dbReference type="Proteomes" id="UP001055117">
    <property type="component" value="Unassembled WGS sequence"/>
</dbReference>
<protein>
    <recommendedName>
        <fullName evidence="12">Ceramide glucosyltransferase</fullName>
    </recommendedName>
</protein>
<evidence type="ECO:0000256" key="9">
    <source>
        <dbReference type="SAM" id="Phobius"/>
    </source>
</evidence>
<keyword evidence="8 9" id="KW-0472">Membrane</keyword>
<evidence type="ECO:0000256" key="7">
    <source>
        <dbReference type="ARBA" id="ARBA00022989"/>
    </source>
</evidence>
<sequence>MGLVSTFPAPDGTTVALVLCALLTALHLASLVVAGRRIGRHASGTTFPVGAPVSLVRPVCGLETFSEETLARGFALDYPAYEIVFCVADAADPVLPLVRRLVAAHPRVPARILVGDERISDNPKLNNCVRGWEAARHDWIVIADSNVLMPTDYLQQLQAAWRDDTGLVCSTPIGARPDGIWAAVECAFLNTLQARWQYAGEAVGLGFAQGKSMLWHRPFLEARGGIRALAAEIAEDAAATKLVRAAGRRVHLVAAPFEQPLGRRAAFEVWSRQIRWARLRRVTFPLFFAPEIASGTLLPFVIAGSLAGTWTAAAGLAALSALGYAAEFRLAARAGWFHAPRLLVGFLLRDALIPLVWCAAWTHRAIVWRGNAMDIRLKGAVGPRAVLRRARAA</sequence>
<evidence type="ECO:0000313" key="10">
    <source>
        <dbReference type="EMBL" id="GJD45421.1"/>
    </source>
</evidence>
<proteinExistence type="predicted"/>
<gene>
    <name evidence="10" type="ORF">AFCDBAGC_3294</name>
</gene>
<evidence type="ECO:0008006" key="12">
    <source>
        <dbReference type="Google" id="ProtNLM"/>
    </source>
</evidence>
<dbReference type="PANTHER" id="PTHR12726:SF0">
    <property type="entry name" value="CERAMIDE GLUCOSYLTRANSFERASE"/>
    <property type="match status" value="1"/>
</dbReference>
<keyword evidence="5" id="KW-0808">Transferase</keyword>
<feature type="transmembrane region" description="Helical" evidence="9">
    <location>
        <begin position="12"/>
        <end position="34"/>
    </location>
</feature>
<comment type="pathway">
    <text evidence="3">Sphingolipid metabolism.</text>
</comment>
<dbReference type="RefSeq" id="WP_147763325.1">
    <property type="nucleotide sequence ID" value="NZ_BPQG01000051.1"/>
</dbReference>
<feature type="transmembrane region" description="Helical" evidence="9">
    <location>
        <begin position="308"/>
        <end position="326"/>
    </location>
</feature>